<dbReference type="NCBIfam" id="TIGR00027">
    <property type="entry name" value="mthyl_TIGR00027"/>
    <property type="match status" value="1"/>
</dbReference>
<sequence length="279" mass="31010">MEAVSRTAQWTAAARALESERADRLFHDPYARTVAAGTGFDLLDRYAGAGTVPFLAIRTTYLDRAMLAALREREIRQVVMIAAGMDTRCFRLPLPDGTTVYELDRPALLEAKESLLDGTPVPAGRSRHPVPVDLTGEWTGSLKEAGWRSEEATLWVVEGLLFFLPEPAVRALLATLAQHSAPRSVLAGDVISRTALHNPLSRPFLRALEEDGNPWLFGTEEPEDLLTECGWQVREVRQPGDPGADFGRWPYDVQPRSVPRVPRSFLFTCDMPSDEETVR</sequence>
<dbReference type="EMBL" id="BAAAMJ010000044">
    <property type="protein sequence ID" value="GAA1926426.1"/>
    <property type="molecule type" value="Genomic_DNA"/>
</dbReference>
<keyword evidence="5 6" id="KW-0949">S-adenosyl-L-methionine</keyword>
<reference evidence="7 8" key="1">
    <citation type="journal article" date="2019" name="Int. J. Syst. Evol. Microbiol.">
        <title>The Global Catalogue of Microorganisms (GCM) 10K type strain sequencing project: providing services to taxonomists for standard genome sequencing and annotation.</title>
        <authorList>
            <consortium name="The Broad Institute Genomics Platform"/>
            <consortium name="The Broad Institute Genome Sequencing Center for Infectious Disease"/>
            <person name="Wu L."/>
            <person name="Ma J."/>
        </authorList>
    </citation>
    <scope>NUCLEOTIDE SEQUENCE [LARGE SCALE GENOMIC DNA]</scope>
    <source>
        <strain evidence="7 8">JCM 13581</strain>
    </source>
</reference>
<dbReference type="Gene3D" id="3.40.50.150">
    <property type="entry name" value="Vaccinia Virus protein VP39"/>
    <property type="match status" value="1"/>
</dbReference>
<evidence type="ECO:0000313" key="7">
    <source>
        <dbReference type="EMBL" id="GAA1926426.1"/>
    </source>
</evidence>
<evidence type="ECO:0000256" key="4">
    <source>
        <dbReference type="ARBA" id="ARBA00022679"/>
    </source>
</evidence>
<evidence type="ECO:0000256" key="3">
    <source>
        <dbReference type="ARBA" id="ARBA00022603"/>
    </source>
</evidence>
<comment type="caution">
    <text evidence="7">The sequence shown here is derived from an EMBL/GenBank/DDBJ whole genome shotgun (WGS) entry which is preliminary data.</text>
</comment>
<keyword evidence="8" id="KW-1185">Reference proteome</keyword>
<dbReference type="InterPro" id="IPR011610">
    <property type="entry name" value="SAM_mthyl_Trfase_ML2640-like"/>
</dbReference>
<evidence type="ECO:0000256" key="1">
    <source>
        <dbReference type="ARBA" id="ARBA00003907"/>
    </source>
</evidence>
<dbReference type="PANTHER" id="PTHR43619">
    <property type="entry name" value="S-ADENOSYL-L-METHIONINE-DEPENDENT METHYLTRANSFERASE YKTD-RELATED"/>
    <property type="match status" value="1"/>
</dbReference>
<dbReference type="PANTHER" id="PTHR43619:SF2">
    <property type="entry name" value="S-ADENOSYL-L-METHIONINE-DEPENDENT METHYLTRANSFERASES SUPERFAMILY PROTEIN"/>
    <property type="match status" value="1"/>
</dbReference>
<evidence type="ECO:0000313" key="8">
    <source>
        <dbReference type="Proteomes" id="UP001501303"/>
    </source>
</evidence>
<dbReference type="EC" id="2.1.1.-" evidence="6"/>
<evidence type="ECO:0000256" key="5">
    <source>
        <dbReference type="ARBA" id="ARBA00022691"/>
    </source>
</evidence>
<comment type="function">
    <text evidence="1 6">Exhibits S-adenosyl-L-methionine-dependent methyltransferase activity.</text>
</comment>
<name>A0ABN2PN72_9ACTN</name>
<protein>
    <recommendedName>
        <fullName evidence="6">S-adenosyl-L-methionine-dependent methyltransferase</fullName>
        <ecNumber evidence="6">2.1.1.-</ecNumber>
    </recommendedName>
</protein>
<gene>
    <name evidence="7" type="ORF">GCM10009716_38240</name>
</gene>
<proteinExistence type="inferred from homology"/>
<dbReference type="InterPro" id="IPR029063">
    <property type="entry name" value="SAM-dependent_MTases_sf"/>
</dbReference>
<dbReference type="Pfam" id="PF04072">
    <property type="entry name" value="LCM"/>
    <property type="match status" value="1"/>
</dbReference>
<dbReference type="RefSeq" id="WP_344264032.1">
    <property type="nucleotide sequence ID" value="NZ_BAAAMJ010000044.1"/>
</dbReference>
<organism evidence="7 8">
    <name type="scientific">Streptomyces sodiiphilus</name>
    <dbReference type="NCBI Taxonomy" id="226217"/>
    <lineage>
        <taxon>Bacteria</taxon>
        <taxon>Bacillati</taxon>
        <taxon>Actinomycetota</taxon>
        <taxon>Actinomycetes</taxon>
        <taxon>Kitasatosporales</taxon>
        <taxon>Streptomycetaceae</taxon>
        <taxon>Streptomyces</taxon>
    </lineage>
</organism>
<evidence type="ECO:0000256" key="6">
    <source>
        <dbReference type="RuleBase" id="RU362030"/>
    </source>
</evidence>
<dbReference type="InterPro" id="IPR007213">
    <property type="entry name" value="Ppm1/Ppm2/Tcmp"/>
</dbReference>
<dbReference type="SUPFAM" id="SSF53335">
    <property type="entry name" value="S-adenosyl-L-methionine-dependent methyltransferases"/>
    <property type="match status" value="1"/>
</dbReference>
<keyword evidence="4" id="KW-0808">Transferase</keyword>
<keyword evidence="3 6" id="KW-0489">Methyltransferase</keyword>
<dbReference type="Proteomes" id="UP001501303">
    <property type="component" value="Unassembled WGS sequence"/>
</dbReference>
<accession>A0ABN2PN72</accession>
<comment type="similarity">
    <text evidence="2 6">Belongs to the UPF0677 family.</text>
</comment>
<evidence type="ECO:0000256" key="2">
    <source>
        <dbReference type="ARBA" id="ARBA00008138"/>
    </source>
</evidence>